<dbReference type="PANTHER" id="PTHR13009">
    <property type="entry name" value="HEAT SHOCK PROTEIN 90 HSP90 CO-CHAPERONE AHA-1"/>
    <property type="match status" value="1"/>
</dbReference>
<dbReference type="Proteomes" id="UP001176521">
    <property type="component" value="Unassembled WGS sequence"/>
</dbReference>
<dbReference type="EMBL" id="JAPDMQ010000023">
    <property type="protein sequence ID" value="KAK0539883.1"/>
    <property type="molecule type" value="Genomic_DNA"/>
</dbReference>
<evidence type="ECO:0000313" key="4">
    <source>
        <dbReference type="Proteomes" id="UP001176521"/>
    </source>
</evidence>
<proteinExistence type="inferred from homology"/>
<dbReference type="GO" id="GO:0005829">
    <property type="term" value="C:cytosol"/>
    <property type="evidence" value="ECO:0007669"/>
    <property type="project" value="TreeGrafter"/>
</dbReference>
<feature type="domain" description="Activator of Hsp90 ATPase AHSA1-like N-terminal" evidence="2">
    <location>
        <begin position="29"/>
        <end position="160"/>
    </location>
</feature>
<dbReference type="InterPro" id="IPR036338">
    <property type="entry name" value="Aha1"/>
</dbReference>
<evidence type="ECO:0000256" key="1">
    <source>
        <dbReference type="ARBA" id="ARBA00006817"/>
    </source>
</evidence>
<dbReference type="Pfam" id="PF08327">
    <property type="entry name" value="AHSA1"/>
    <property type="match status" value="1"/>
</dbReference>
<dbReference type="InterPro" id="IPR015310">
    <property type="entry name" value="AHSA1-like_N"/>
</dbReference>
<dbReference type="SUPFAM" id="SSF55961">
    <property type="entry name" value="Bet v1-like"/>
    <property type="match status" value="1"/>
</dbReference>
<dbReference type="PANTHER" id="PTHR13009:SF22">
    <property type="entry name" value="LD43819P"/>
    <property type="match status" value="1"/>
</dbReference>
<dbReference type="InterPro" id="IPR013538">
    <property type="entry name" value="ASHA1/2-like_C"/>
</dbReference>
<dbReference type="Gene3D" id="3.30.530.20">
    <property type="match status" value="1"/>
</dbReference>
<keyword evidence="4" id="KW-1185">Reference proteome</keyword>
<dbReference type="GO" id="GO:0051087">
    <property type="term" value="F:protein-folding chaperone binding"/>
    <property type="evidence" value="ECO:0007669"/>
    <property type="project" value="InterPro"/>
</dbReference>
<dbReference type="InterPro" id="IPR023393">
    <property type="entry name" value="START-like_dom_sf"/>
</dbReference>
<evidence type="ECO:0000259" key="2">
    <source>
        <dbReference type="SMART" id="SM01000"/>
    </source>
</evidence>
<dbReference type="Pfam" id="PF09229">
    <property type="entry name" value="Aha1_N"/>
    <property type="match status" value="1"/>
</dbReference>
<comment type="similarity">
    <text evidence="1">Belongs to the AHA1 family.</text>
</comment>
<dbReference type="SUPFAM" id="SSF103111">
    <property type="entry name" value="Activator of Hsp90 ATPase, Aha1"/>
    <property type="match status" value="1"/>
</dbReference>
<sequence length="349" mass="36417">MIASCLCFPLNLPPRVISLASASSVSTKTKGCTPWARDWLSLQCVAIAAEEGDLSVQVDGLQSLEGDVELGNRKGKLITIFDTSVTFAWSGSKGADKVDGLLICEEFSHEVHDEKRDYEFKVTQTSGPSSAKALVQKQIVPQLLAQINGFRAALIETHAKDLGHDDAPSAGSSGAATPAAAAAAAPAAAGASAPAAAKAAPQAASAPAPKAASSTSTSASDVRVSLDLPMARDDLWDLLTNPARIPMWSRSAAQFSTEAGASFSLFGGNVTGTVESAEAPRSLVQKWRVQQWPAAHFGTLRTTLNEGHDSTKLELVLSGVPTGEEEQMEKGLRTFYLTSLQTVVGGVLA</sequence>
<comment type="caution">
    <text evidence="3">The sequence shown here is derived from an EMBL/GenBank/DDBJ whole genome shotgun (WGS) entry which is preliminary data.</text>
</comment>
<protein>
    <submittedName>
        <fullName evidence="3">Co-chaperone</fullName>
    </submittedName>
</protein>
<dbReference type="SMART" id="SM01000">
    <property type="entry name" value="Aha1_N"/>
    <property type="match status" value="1"/>
</dbReference>
<evidence type="ECO:0000313" key="3">
    <source>
        <dbReference type="EMBL" id="KAK0539883.1"/>
    </source>
</evidence>
<organism evidence="3 4">
    <name type="scientific">Tilletia horrida</name>
    <dbReference type="NCBI Taxonomy" id="155126"/>
    <lineage>
        <taxon>Eukaryota</taxon>
        <taxon>Fungi</taxon>
        <taxon>Dikarya</taxon>
        <taxon>Basidiomycota</taxon>
        <taxon>Ustilaginomycotina</taxon>
        <taxon>Exobasidiomycetes</taxon>
        <taxon>Tilletiales</taxon>
        <taxon>Tilletiaceae</taxon>
        <taxon>Tilletia</taxon>
    </lineage>
</organism>
<accession>A0AAN6JMI3</accession>
<reference evidence="3" key="1">
    <citation type="journal article" date="2023" name="PhytoFront">
        <title>Draft Genome Resources of Seven Strains of Tilletia horrida, Causal Agent of Kernel Smut of Rice.</title>
        <authorList>
            <person name="Khanal S."/>
            <person name="Antony Babu S."/>
            <person name="Zhou X.G."/>
        </authorList>
    </citation>
    <scope>NUCLEOTIDE SEQUENCE</scope>
    <source>
        <strain evidence="3">TX3</strain>
    </source>
</reference>
<gene>
    <name evidence="3" type="primary">AHA1</name>
    <name evidence="3" type="ORF">OC842_000767</name>
</gene>
<name>A0AAN6JMI3_9BASI</name>
<dbReference type="GO" id="GO:0006457">
    <property type="term" value="P:protein folding"/>
    <property type="evidence" value="ECO:0007669"/>
    <property type="project" value="TreeGrafter"/>
</dbReference>
<dbReference type="AlphaFoldDB" id="A0AAN6JMI3"/>
<dbReference type="GO" id="GO:0001671">
    <property type="term" value="F:ATPase activator activity"/>
    <property type="evidence" value="ECO:0007669"/>
    <property type="project" value="InterPro"/>
</dbReference>
<dbReference type="Gene3D" id="3.15.10.20">
    <property type="entry name" value="Activator of Hsp90 ATPase Aha1, N-terminal domain"/>
    <property type="match status" value="1"/>
</dbReference>
<dbReference type="CDD" id="cd08892">
    <property type="entry name" value="SRPBCC_Aha1"/>
    <property type="match status" value="1"/>
</dbReference>